<sequence length="1174" mass="131144">MTAMAKINPLACQELTEIVKDAEYFNKSDANSVWKTLFLTRILRVPLRKPIYWVIDALDECENYASLVSLLSKIDQLIPLRIFITSRPLPDVERLFNQEKLVVKTESITEEDTLDDIRHFLQASEDILPIEDAGARRDLVDRIAVKSNGSFLWASLVSKELGVTYSEQHINEVLDEVPSGLDSVYHRIMASIRAVPRNETLVKAIFRWVVFATRPLSVEELKQALTLDIGHVIPRLECVIGNMTGSMVHVRADNTVQVVHETVRSFLTRQELDPGYAHSRLAEVCLTYLCGEELQSSKTRKISPAKTLKSSERSVFAKYAASQFSYHLAESPTLDNLLALLVQFFQTNVLGWVEFIARAGSLETLLQTSRNLKAYLGRGTKQQSPRVKEVMRLQSWAEDLIRLVGAFGRSIAAVPGSVHFLVPPLCPVNSMIFQEYNDPMRSITMVGVSDKDWDDRISCIVYNDGQPLSISSKDSRLAVGLSTGNVLLYRTTTFEEIKALNHSEPARHVCFANNTDLLASCGLKRLILWDFQTSVQLWSVETNDYILELSFDAQDAFLTVITRSNQIHSYDVTTGSHLFTSNFFDMNDQEDPSIVHQRPPTHIAISPELNILGVAYRNRPISFWDLEDTNSWLSHFHKGDRGQYPAPLLIGLTINPNPELELAAAAYQDGDLVIFNPFDGQQRAVIETSAHALVSSPDGNILATGDGNGTIQLFDFTTLQLLYRVSMCDYDIRRIVWASDNLRFFDIRSNQCNIWEPTLLVRNGERKDATPEYSYSPDVSRPALLDYKPMSESLMITTICAHPSGNWIIAGRENGSVSAFDVQTGEEAYQIIKPMVIAVKLLAWCAATDTLAVCDTASRFSVRSASVSAEDEWRVAKPTLSGKMNRPVQQMLFDPSGRFLLVSTDALDEVWSVIDATRIGVRPREGSKSWRWINHPASPGNLLLIEDSHVHMFAWESLSQISPPQGIALLSGGIRSEATLDYVAPSRNNRNLCIRFSKHPNNKESPEIQLYPVSSITDLQTESANPTTEYKTLTGQIKTVIGVYKTKLLFLDVHGWVCSLNIDSSVAESGYSRHFFIPFSWYNVGGLEFAVTCNGSVALARRDDVIIFHHGLDFFEVHVPFGPPDEGGGVPEDNSAGPGAVKFSRRRRHGARVVRSDPSASSLFPDPWGTSTGA</sequence>
<dbReference type="SUPFAM" id="SSF50998">
    <property type="entry name" value="Quinoprotein alcohol dehydrogenase-like"/>
    <property type="match status" value="1"/>
</dbReference>
<evidence type="ECO:0000259" key="3">
    <source>
        <dbReference type="Pfam" id="PF22939"/>
    </source>
</evidence>
<accession>A0AAN9YPA2</accession>
<feature type="domain" description="Nephrocystin 3-like N-terminal" evidence="4">
    <location>
        <begin position="4"/>
        <end position="87"/>
    </location>
</feature>
<protein>
    <submittedName>
        <fullName evidence="5">Uncharacterized protein</fullName>
    </submittedName>
</protein>
<organism evidence="5 6">
    <name type="scientific">Diatrype stigma</name>
    <dbReference type="NCBI Taxonomy" id="117547"/>
    <lineage>
        <taxon>Eukaryota</taxon>
        <taxon>Fungi</taxon>
        <taxon>Dikarya</taxon>
        <taxon>Ascomycota</taxon>
        <taxon>Pezizomycotina</taxon>
        <taxon>Sordariomycetes</taxon>
        <taxon>Xylariomycetidae</taxon>
        <taxon>Xylariales</taxon>
        <taxon>Diatrypaceae</taxon>
        <taxon>Diatrype</taxon>
    </lineage>
</organism>
<dbReference type="AlphaFoldDB" id="A0AAN9YPA2"/>
<dbReference type="InterPro" id="IPR054471">
    <property type="entry name" value="GPIID_WHD"/>
</dbReference>
<dbReference type="EMBL" id="JAKJXP020000044">
    <property type="protein sequence ID" value="KAK7751911.1"/>
    <property type="molecule type" value="Genomic_DNA"/>
</dbReference>
<dbReference type="PANTHER" id="PTHR10039">
    <property type="entry name" value="AMELOGENIN"/>
    <property type="match status" value="1"/>
</dbReference>
<keyword evidence="1" id="KW-0677">Repeat</keyword>
<dbReference type="InterPro" id="IPR036322">
    <property type="entry name" value="WD40_repeat_dom_sf"/>
</dbReference>
<dbReference type="Pfam" id="PF00400">
    <property type="entry name" value="WD40"/>
    <property type="match status" value="1"/>
</dbReference>
<evidence type="ECO:0000256" key="1">
    <source>
        <dbReference type="ARBA" id="ARBA00022737"/>
    </source>
</evidence>
<dbReference type="Gene3D" id="2.130.10.10">
    <property type="entry name" value="YVTN repeat-like/Quinoprotein amine dehydrogenase"/>
    <property type="match status" value="3"/>
</dbReference>
<proteinExistence type="predicted"/>
<dbReference type="InterPro" id="IPR001680">
    <property type="entry name" value="WD40_rpt"/>
</dbReference>
<comment type="caution">
    <text evidence="5">The sequence shown here is derived from an EMBL/GenBank/DDBJ whole genome shotgun (WGS) entry which is preliminary data.</text>
</comment>
<evidence type="ECO:0000256" key="2">
    <source>
        <dbReference type="SAM" id="MobiDB-lite"/>
    </source>
</evidence>
<dbReference type="Pfam" id="PF24883">
    <property type="entry name" value="NPHP3_N"/>
    <property type="match status" value="1"/>
</dbReference>
<dbReference type="Proteomes" id="UP001320420">
    <property type="component" value="Unassembled WGS sequence"/>
</dbReference>
<dbReference type="Pfam" id="PF22939">
    <property type="entry name" value="WHD_GPIID"/>
    <property type="match status" value="1"/>
</dbReference>
<evidence type="ECO:0000313" key="5">
    <source>
        <dbReference type="EMBL" id="KAK7751911.1"/>
    </source>
</evidence>
<dbReference type="InterPro" id="IPR011047">
    <property type="entry name" value="Quinoprotein_ADH-like_sf"/>
</dbReference>
<dbReference type="SMART" id="SM00320">
    <property type="entry name" value="WD40"/>
    <property type="match status" value="4"/>
</dbReference>
<name>A0AAN9YPA2_9PEZI</name>
<dbReference type="PANTHER" id="PTHR10039:SF16">
    <property type="entry name" value="GPI INOSITOL-DEACYLASE"/>
    <property type="match status" value="1"/>
</dbReference>
<dbReference type="InterPro" id="IPR015943">
    <property type="entry name" value="WD40/YVTN_repeat-like_dom_sf"/>
</dbReference>
<feature type="compositionally biased region" description="Basic residues" evidence="2">
    <location>
        <begin position="1143"/>
        <end position="1152"/>
    </location>
</feature>
<feature type="region of interest" description="Disordered" evidence="2">
    <location>
        <begin position="1125"/>
        <end position="1174"/>
    </location>
</feature>
<keyword evidence="6" id="KW-1185">Reference proteome</keyword>
<gene>
    <name evidence="5" type="ORF">SLS62_006212</name>
</gene>
<evidence type="ECO:0000313" key="6">
    <source>
        <dbReference type="Proteomes" id="UP001320420"/>
    </source>
</evidence>
<evidence type="ECO:0000259" key="4">
    <source>
        <dbReference type="Pfam" id="PF24883"/>
    </source>
</evidence>
<feature type="domain" description="GPI inositol-deacylase winged helix" evidence="3">
    <location>
        <begin position="195"/>
        <end position="277"/>
    </location>
</feature>
<dbReference type="InterPro" id="IPR056884">
    <property type="entry name" value="NPHP3-like_N"/>
</dbReference>
<dbReference type="SUPFAM" id="SSF50978">
    <property type="entry name" value="WD40 repeat-like"/>
    <property type="match status" value="1"/>
</dbReference>
<reference evidence="5 6" key="1">
    <citation type="submission" date="2024-02" db="EMBL/GenBank/DDBJ databases">
        <title>De novo assembly and annotation of 12 fungi associated with fruit tree decline syndrome in Ontario, Canada.</title>
        <authorList>
            <person name="Sulman M."/>
            <person name="Ellouze W."/>
            <person name="Ilyukhin E."/>
        </authorList>
    </citation>
    <scope>NUCLEOTIDE SEQUENCE [LARGE SCALE GENOMIC DNA]</scope>
    <source>
        <strain evidence="5 6">M11/M66-122</strain>
    </source>
</reference>